<evidence type="ECO:0000313" key="2">
    <source>
        <dbReference type="Proteomes" id="UP000317023"/>
    </source>
</evidence>
<proteinExistence type="predicted"/>
<protein>
    <submittedName>
        <fullName evidence="1">Uncharacterized protein</fullName>
    </submittedName>
</protein>
<comment type="caution">
    <text evidence="1">The sequence shown here is derived from an EMBL/GenBank/DDBJ whole genome shotgun (WGS) entry which is preliminary data.</text>
</comment>
<sequence length="98" mass="11219">MIESAREIVGSSEIRPLLVLATYEDFDSSSATQRYTETLYKADRAGYYLMIARDLFEVSQDAAFSWLNRRGFNDVVIHLYCAFEGSEVERGTEKDYVA</sequence>
<name>A0A546XDS1_AGRTU</name>
<gene>
    <name evidence="1" type="ORF">EXN61_26850</name>
</gene>
<dbReference type="RefSeq" id="WP_142860235.1">
    <property type="nucleotide sequence ID" value="NZ_SGOE01000014.1"/>
</dbReference>
<reference evidence="1 2" key="1">
    <citation type="journal article" date="2019" name="Appl. Microbiol. Biotechnol.">
        <title>Differential efficiency of wild type rhizogenic strains for rol gene transformation of plants.</title>
        <authorList>
            <person name="Desmet S."/>
            <person name="De Keyser E."/>
            <person name="Van Vaerenbergh J."/>
            <person name="Baeyen S."/>
            <person name="Van Huylenbroeck J."/>
            <person name="Geelen D."/>
            <person name="Dhooghe E."/>
        </authorList>
    </citation>
    <scope>NUCLEOTIDE SEQUENCE [LARGE SCALE GENOMIC DNA]</scope>
    <source>
        <strain evidence="1 2">MAFF210266</strain>
    </source>
</reference>
<accession>A0A546XDS1</accession>
<dbReference type="EMBL" id="SGOE01000014">
    <property type="protein sequence ID" value="TRA98899.1"/>
    <property type="molecule type" value="Genomic_DNA"/>
</dbReference>
<dbReference type="AlphaFoldDB" id="A0A546XDS1"/>
<evidence type="ECO:0000313" key="1">
    <source>
        <dbReference type="EMBL" id="TRA98899.1"/>
    </source>
</evidence>
<dbReference type="Proteomes" id="UP000317023">
    <property type="component" value="Unassembled WGS sequence"/>
</dbReference>
<organism evidence="1 2">
    <name type="scientific">Agrobacterium tumefaciens</name>
    <dbReference type="NCBI Taxonomy" id="358"/>
    <lineage>
        <taxon>Bacteria</taxon>
        <taxon>Pseudomonadati</taxon>
        <taxon>Pseudomonadota</taxon>
        <taxon>Alphaproteobacteria</taxon>
        <taxon>Hyphomicrobiales</taxon>
        <taxon>Rhizobiaceae</taxon>
        <taxon>Rhizobium/Agrobacterium group</taxon>
        <taxon>Agrobacterium</taxon>
        <taxon>Agrobacterium tumefaciens complex</taxon>
    </lineage>
</organism>